<organism evidence="1 2">
    <name type="scientific">Streptomyces sp. 900105755</name>
    <dbReference type="NCBI Taxonomy" id="3154389"/>
    <lineage>
        <taxon>Bacteria</taxon>
        <taxon>Bacillati</taxon>
        <taxon>Actinomycetota</taxon>
        <taxon>Actinomycetes</taxon>
        <taxon>Kitasatosporales</taxon>
        <taxon>Streptomycetaceae</taxon>
        <taxon>Streptomyces</taxon>
    </lineage>
</organism>
<reference evidence="1 2" key="1">
    <citation type="submission" date="2024-06" db="EMBL/GenBank/DDBJ databases">
        <title>The Natural Products Discovery Center: Release of the First 8490 Sequenced Strains for Exploring Actinobacteria Biosynthetic Diversity.</title>
        <authorList>
            <person name="Kalkreuter E."/>
            <person name="Kautsar S.A."/>
            <person name="Yang D."/>
            <person name="Bader C.D."/>
            <person name="Teijaro C.N."/>
            <person name="Fluegel L."/>
            <person name="Davis C.M."/>
            <person name="Simpson J.R."/>
            <person name="Lauterbach L."/>
            <person name="Steele A.D."/>
            <person name="Gui C."/>
            <person name="Meng S."/>
            <person name="Li G."/>
            <person name="Viehrig K."/>
            <person name="Ye F."/>
            <person name="Su P."/>
            <person name="Kiefer A.F."/>
            <person name="Nichols A."/>
            <person name="Cepeda A.J."/>
            <person name="Yan W."/>
            <person name="Fan B."/>
            <person name="Jiang Y."/>
            <person name="Adhikari A."/>
            <person name="Zheng C.-J."/>
            <person name="Schuster L."/>
            <person name="Cowan T.M."/>
            <person name="Smanski M.J."/>
            <person name="Chevrette M.G."/>
            <person name="De Carvalho L.P.S."/>
            <person name="Shen B."/>
        </authorList>
    </citation>
    <scope>NUCLEOTIDE SEQUENCE [LARGE SCALE GENOMIC DNA]</scope>
    <source>
        <strain evidence="1 2">NPDC001694</strain>
    </source>
</reference>
<evidence type="ECO:0000313" key="1">
    <source>
        <dbReference type="EMBL" id="MER6271856.1"/>
    </source>
</evidence>
<keyword evidence="2" id="KW-1185">Reference proteome</keyword>
<dbReference type="RefSeq" id="WP_351960205.1">
    <property type="nucleotide sequence ID" value="NZ_JBEOZM010000018.1"/>
</dbReference>
<name>A0ABV1TP94_9ACTN</name>
<proteinExistence type="predicted"/>
<dbReference type="Proteomes" id="UP001490365">
    <property type="component" value="Unassembled WGS sequence"/>
</dbReference>
<dbReference type="EMBL" id="JBEOZM010000018">
    <property type="protein sequence ID" value="MER6271856.1"/>
    <property type="molecule type" value="Genomic_DNA"/>
</dbReference>
<protein>
    <submittedName>
        <fullName evidence="1">Uncharacterized protein</fullName>
    </submittedName>
</protein>
<sequence length="41" mass="4550">MPTRPTSGAGAPTWSGRNSRTVLWHAEDRVVRHGHHTIVFA</sequence>
<gene>
    <name evidence="1" type="ORF">ABT211_31890</name>
</gene>
<comment type="caution">
    <text evidence="1">The sequence shown here is derived from an EMBL/GenBank/DDBJ whole genome shotgun (WGS) entry which is preliminary data.</text>
</comment>
<evidence type="ECO:0000313" key="2">
    <source>
        <dbReference type="Proteomes" id="UP001490365"/>
    </source>
</evidence>
<accession>A0ABV1TP94</accession>